<keyword evidence="2" id="KW-1185">Reference proteome</keyword>
<dbReference type="EMBL" id="CABVMM010000003">
    <property type="protein sequence ID" value="VVU99571.1"/>
    <property type="molecule type" value="Genomic_DNA"/>
</dbReference>
<proteinExistence type="predicted"/>
<protein>
    <submittedName>
        <fullName evidence="1">Uncharacterized protein</fullName>
    </submittedName>
</protein>
<evidence type="ECO:0000313" key="2">
    <source>
        <dbReference type="Proteomes" id="UP000356253"/>
    </source>
</evidence>
<dbReference type="Proteomes" id="UP000356253">
    <property type="component" value="Unassembled WGS sequence"/>
</dbReference>
<gene>
    <name evidence="1" type="ORF">FVB9532_00826</name>
</gene>
<evidence type="ECO:0000313" key="1">
    <source>
        <dbReference type="EMBL" id="VVU99571.1"/>
    </source>
</evidence>
<organism evidence="1 2">
    <name type="scientific">Mesonia oceanica</name>
    <dbReference type="NCBI Taxonomy" id="2687242"/>
    <lineage>
        <taxon>Bacteria</taxon>
        <taxon>Pseudomonadati</taxon>
        <taxon>Bacteroidota</taxon>
        <taxon>Flavobacteriia</taxon>
        <taxon>Flavobacteriales</taxon>
        <taxon>Flavobacteriaceae</taxon>
        <taxon>Mesonia</taxon>
    </lineage>
</organism>
<reference evidence="1" key="1">
    <citation type="submission" date="2019-09" db="EMBL/GenBank/DDBJ databases">
        <authorList>
            <person name="Rodrigo-Torres L."/>
            <person name="Arahal R. D."/>
            <person name="Lucena T."/>
        </authorList>
    </citation>
    <scope>NUCLEOTIDE SEQUENCE</scope>
    <source>
        <strain evidence="1">ISS653</strain>
    </source>
</reference>
<accession>A0AC61Y531</accession>
<name>A0AC61Y531_9FLAO</name>
<comment type="caution">
    <text evidence="1">The sequence shown here is derived from an EMBL/GenBank/DDBJ whole genome shotgun (WGS) entry which is preliminary data.</text>
</comment>
<sequence>MKNLIFLALACVFVSCDSDDDNNEIITDPFDYNCDQEVVVSSDQFENATTSDFVFTDYSFTEGCLELSYSASGCDGSTWTVELIDSGAVMESAPPQRNIRMVLDNQELCQAVIRKETSFDISSLQVEGTDKVILHLENFEEDILYEY</sequence>